<reference evidence="2 3" key="1">
    <citation type="submission" date="2024-02" db="EMBL/GenBank/DDBJ databases">
        <title>De novo assembly and annotation of 12 fungi associated with fruit tree decline syndrome in Ontario, Canada.</title>
        <authorList>
            <person name="Sulman M."/>
            <person name="Ellouze W."/>
            <person name="Ilyukhin E."/>
        </authorList>
    </citation>
    <scope>NUCLEOTIDE SEQUENCE [LARGE SCALE GENOMIC DNA]</scope>
    <source>
        <strain evidence="2 3">M1-105</strain>
    </source>
</reference>
<dbReference type="PANTHER" id="PTHR24148:SF64">
    <property type="entry name" value="HETEROKARYON INCOMPATIBILITY DOMAIN-CONTAINING PROTEIN"/>
    <property type="match status" value="1"/>
</dbReference>
<organism evidence="2 3">
    <name type="scientific">Neofusicoccum ribis</name>
    <dbReference type="NCBI Taxonomy" id="45134"/>
    <lineage>
        <taxon>Eukaryota</taxon>
        <taxon>Fungi</taxon>
        <taxon>Dikarya</taxon>
        <taxon>Ascomycota</taxon>
        <taxon>Pezizomycotina</taxon>
        <taxon>Dothideomycetes</taxon>
        <taxon>Dothideomycetes incertae sedis</taxon>
        <taxon>Botryosphaeriales</taxon>
        <taxon>Botryosphaeriaceae</taxon>
        <taxon>Neofusicoccum</taxon>
    </lineage>
</organism>
<keyword evidence="3" id="KW-1185">Reference proteome</keyword>
<dbReference type="EMBL" id="JAJVDC020000106">
    <property type="protein sequence ID" value="KAL1624404.1"/>
    <property type="molecule type" value="Genomic_DNA"/>
</dbReference>
<comment type="caution">
    <text evidence="2">The sequence shown here is derived from an EMBL/GenBank/DDBJ whole genome shotgun (WGS) entry which is preliminary data.</text>
</comment>
<protein>
    <recommendedName>
        <fullName evidence="1">Heterokaryon incompatibility domain-containing protein</fullName>
    </recommendedName>
</protein>
<sequence>MESCSGSYPYFPLNKVGFRYIILQPGAFDTNIKCSLVQDVDGTDKTPYEALSYVWGKSTDTIPIDIDGVRFPVTVNLESALRHLRRPTEARRLWVDAVCINQDDLNERAEQVCRMKSIYEHAQNVVIWLGREDEPVKVYKKYDRPIEDAFQLAKDIAAIPSQNDLEDLLSSVASKDAFMVLSRLFDRTWFERVWVLQELVAAARADVVCGKSSIPWSTFEDAYAQLDEFFSEEIYGDWVFLDSAFRDWWRPVFNRFSVLRQQLAGRWAHPGLEHAILFTLGTFITELNATDDRDRLWGVISLIAHDGPIDAALAPDYRNPAPRVFADLARRLIAGTGSLATLHACDHVAADNQPSWAPSWTRINRPVHLLHATTPLRPPGPIPSISFAGDGVLRARGVRLGAVRAVTPACVVENRGTASWTTAFAPLFSGWEAGLWRVVDGDGGGGGDEKAFRDACREAFLFGFEMGTRTRDENCSTYDMLLGRAGRPAREIVVGDVSVLDMFAARAVRNVHEQCAFVTDGGCVGRTYDDANDAWVGDWVCCLQGAYAPLLLRPAEEEDKFWFVGTCVLSGFMDLDVQADILGREEELRYFDLI</sequence>
<dbReference type="Proteomes" id="UP001521116">
    <property type="component" value="Unassembled WGS sequence"/>
</dbReference>
<dbReference type="PANTHER" id="PTHR24148">
    <property type="entry name" value="ANKYRIN REPEAT DOMAIN-CONTAINING PROTEIN 39 HOMOLOG-RELATED"/>
    <property type="match status" value="1"/>
</dbReference>
<dbReference type="Pfam" id="PF06985">
    <property type="entry name" value="HET"/>
    <property type="match status" value="1"/>
</dbReference>
<evidence type="ECO:0000313" key="3">
    <source>
        <dbReference type="Proteomes" id="UP001521116"/>
    </source>
</evidence>
<gene>
    <name evidence="2" type="ORF">SLS56_007808</name>
</gene>
<evidence type="ECO:0000259" key="1">
    <source>
        <dbReference type="Pfam" id="PF06985"/>
    </source>
</evidence>
<name>A0ABR3SLY2_9PEZI</name>
<evidence type="ECO:0000313" key="2">
    <source>
        <dbReference type="EMBL" id="KAL1624404.1"/>
    </source>
</evidence>
<dbReference type="InterPro" id="IPR052895">
    <property type="entry name" value="HetReg/Transcr_Mod"/>
</dbReference>
<accession>A0ABR3SLY2</accession>
<proteinExistence type="predicted"/>
<feature type="domain" description="Heterokaryon incompatibility" evidence="1">
    <location>
        <begin position="48"/>
        <end position="198"/>
    </location>
</feature>
<dbReference type="InterPro" id="IPR010730">
    <property type="entry name" value="HET"/>
</dbReference>